<feature type="transmembrane region" description="Helical" evidence="1">
    <location>
        <begin position="143"/>
        <end position="166"/>
    </location>
</feature>
<comment type="caution">
    <text evidence="2">The sequence shown here is derived from an EMBL/GenBank/DDBJ whole genome shotgun (WGS) entry which is preliminary data.</text>
</comment>
<gene>
    <name evidence="2" type="ORF">BN9_062640</name>
</gene>
<dbReference type="AlphaFoldDB" id="A0A024GF96"/>
<keyword evidence="1" id="KW-1133">Transmembrane helix</keyword>
<proteinExistence type="predicted"/>
<name>A0A024GF96_9STRA</name>
<evidence type="ECO:0000313" key="2">
    <source>
        <dbReference type="EMBL" id="CCI45367.1"/>
    </source>
</evidence>
<dbReference type="Proteomes" id="UP000053237">
    <property type="component" value="Unassembled WGS sequence"/>
</dbReference>
<evidence type="ECO:0000256" key="1">
    <source>
        <dbReference type="SAM" id="Phobius"/>
    </source>
</evidence>
<sequence length="181" mass="20854">MSFYCCHFHSILDPSHENCSNPTIHTRDNCKRFYEHPNWSSLQIHFDQYQTSMYHNVNEAQSRTSTTLACDSSQSCIPHTSMDSFLPSTVCTHSKSLTEYVFFRKAFSQGISENSVTRRRTRTAIANAILAIMLTNRNKMTRTLYILHSLVRDICCLGAIIMQLVFTFQPDLLMTFNYVAS</sequence>
<evidence type="ECO:0000313" key="3">
    <source>
        <dbReference type="Proteomes" id="UP000053237"/>
    </source>
</evidence>
<dbReference type="InParanoid" id="A0A024GF96"/>
<keyword evidence="3" id="KW-1185">Reference proteome</keyword>
<accession>A0A024GF96</accession>
<dbReference type="EMBL" id="CAIX01000097">
    <property type="protein sequence ID" value="CCI45367.1"/>
    <property type="molecule type" value="Genomic_DNA"/>
</dbReference>
<reference evidence="2 3" key="1">
    <citation type="submission" date="2012-05" db="EMBL/GenBank/DDBJ databases">
        <title>Recombination and specialization in a pathogen metapopulation.</title>
        <authorList>
            <person name="Gardiner A."/>
            <person name="Kemen E."/>
            <person name="Schultz-Larsen T."/>
            <person name="MacLean D."/>
            <person name="Van Oosterhout C."/>
            <person name="Jones J.D.G."/>
        </authorList>
    </citation>
    <scope>NUCLEOTIDE SEQUENCE [LARGE SCALE GENOMIC DNA]</scope>
    <source>
        <strain evidence="2 3">Ac Nc2</strain>
    </source>
</reference>
<protein>
    <submittedName>
        <fullName evidence="2">Uncharacterized protein</fullName>
    </submittedName>
</protein>
<keyword evidence="1" id="KW-0812">Transmembrane</keyword>
<organism evidence="2 3">
    <name type="scientific">Albugo candida</name>
    <dbReference type="NCBI Taxonomy" id="65357"/>
    <lineage>
        <taxon>Eukaryota</taxon>
        <taxon>Sar</taxon>
        <taxon>Stramenopiles</taxon>
        <taxon>Oomycota</taxon>
        <taxon>Peronosporomycetes</taxon>
        <taxon>Albuginales</taxon>
        <taxon>Albuginaceae</taxon>
        <taxon>Albugo</taxon>
    </lineage>
</organism>
<keyword evidence="1" id="KW-0472">Membrane</keyword>